<keyword evidence="4" id="KW-1185">Reference proteome</keyword>
<reference evidence="3 4" key="1">
    <citation type="submission" date="2023-11" db="EMBL/GenBank/DDBJ databases">
        <authorList>
            <person name="Hedman E."/>
            <person name="Englund M."/>
            <person name="Stromberg M."/>
            <person name="Nyberg Akerstrom W."/>
            <person name="Nylinder S."/>
            <person name="Jareborg N."/>
            <person name="Kallberg Y."/>
            <person name="Kronander E."/>
        </authorList>
    </citation>
    <scope>NUCLEOTIDE SEQUENCE [LARGE SCALE GENOMIC DNA]</scope>
</reference>
<dbReference type="InterPro" id="IPR043502">
    <property type="entry name" value="DNA/RNA_pol_sf"/>
</dbReference>
<dbReference type="Proteomes" id="UP001314205">
    <property type="component" value="Unassembled WGS sequence"/>
</dbReference>
<dbReference type="GO" id="GO:0071897">
    <property type="term" value="P:DNA biosynthetic process"/>
    <property type="evidence" value="ECO:0007669"/>
    <property type="project" value="UniProtKB-ARBA"/>
</dbReference>
<dbReference type="Pfam" id="PF00078">
    <property type="entry name" value="RVT_1"/>
    <property type="match status" value="1"/>
</dbReference>
<evidence type="ECO:0000313" key="4">
    <source>
        <dbReference type="Proteomes" id="UP001314205"/>
    </source>
</evidence>
<feature type="region of interest" description="Disordered" evidence="1">
    <location>
        <begin position="765"/>
        <end position="835"/>
    </location>
</feature>
<dbReference type="SUPFAM" id="SSF56672">
    <property type="entry name" value="DNA/RNA polymerases"/>
    <property type="match status" value="1"/>
</dbReference>
<protein>
    <recommendedName>
        <fullName evidence="2">Reverse transcriptase domain-containing protein</fullName>
    </recommendedName>
</protein>
<dbReference type="InterPro" id="IPR043128">
    <property type="entry name" value="Rev_trsase/Diguanyl_cyclase"/>
</dbReference>
<evidence type="ECO:0000256" key="1">
    <source>
        <dbReference type="SAM" id="MobiDB-lite"/>
    </source>
</evidence>
<name>A0AAV1KRS3_9NEOP</name>
<dbReference type="AlphaFoldDB" id="A0AAV1KRS3"/>
<evidence type="ECO:0000313" key="3">
    <source>
        <dbReference type="EMBL" id="CAK1585438.1"/>
    </source>
</evidence>
<feature type="domain" description="Reverse transcriptase" evidence="2">
    <location>
        <begin position="324"/>
        <end position="599"/>
    </location>
</feature>
<dbReference type="EMBL" id="CAVLGL010000079">
    <property type="protein sequence ID" value="CAK1585438.1"/>
    <property type="molecule type" value="Genomic_DNA"/>
</dbReference>
<evidence type="ECO:0000259" key="2">
    <source>
        <dbReference type="PROSITE" id="PS50878"/>
    </source>
</evidence>
<dbReference type="InterPro" id="IPR000477">
    <property type="entry name" value="RT_dom"/>
</dbReference>
<dbReference type="PANTHER" id="PTHR33332">
    <property type="entry name" value="REVERSE TRANSCRIPTASE DOMAIN-CONTAINING PROTEIN"/>
    <property type="match status" value="1"/>
</dbReference>
<sequence length="852" mass="97302">MGDFNTCLLKNDVRSKKLKSVVDSCNLHILPSNPTHFFPNSAPSLLDLKIVSSPEYIYKHGQYTADAFSYHDLLFLSYKLRSPKVKSRVLLLRNFARMDVDRLKNDAASINWSLIDETTDVDEQVRLLNAFIMQLYDKHAPLRPIKLKYPPAPWLTKEIKDLMTRRNLAKAKFKKNPCNINHEKYRILRNRCNTMCRDAQRRHIHKTIEESDPNRVWKFLKSLGIGKKRNDSLPPDLNFEMLNQYFSSSSSYVNNCKSRTLNHLHSLPTPDFPEFVLCQVADCDVKKNITAVTSNAIGNDNVSRNMILPLLDLLTPIITKIFNNSINTGTFPTLWKDAQIIPLPKKSNPKSFCDYRPISILPFLSKILERLVQQQLNLFLNQNNLLNTFQSGFRPGHSTVTALVKITDDIRAGMENRQVTILTLLDFSNAFNTVDFDILLAVLRSINVSPAATDWFRSYLFGRRQCIRIEDTYSSWCSLDAGVPQGGVLSPLLFSIFIRSITSGITSLYHLYADDLQIYSQTSINNLPSAVLSTNRDLAIISEFCTSYGIKVNPSKTQVIVIGSNKLLQKITWHTLPFVCFENSAIPYSKVVKNLGVLIDSTMSWAPQIEQISKKMFAACGSLKRLRNFLPISTKIALAHSILLPILDYADICYTDITMEQLNKLERLQNLSIRFIFGLRKYDHVSQFRKQLKWLPIHLRRNVHLLSLLFCVLFDPKSPSKSELFISCTYVTSQLSRPGRRRHWSACRAANCGITKTVSVYRRPGDVRKRSMIQSGESGRQAGERAEPPRPRRARAARRTTLGVRRRPRRSSHGGGVPHALAVPRAPQSRMWRSPRDSHCVRNLCSFISRRS</sequence>
<dbReference type="CDD" id="cd01650">
    <property type="entry name" value="RT_nLTR_like"/>
    <property type="match status" value="1"/>
</dbReference>
<gene>
    <name evidence="3" type="ORF">PARMNEM_LOCUS6522</name>
</gene>
<proteinExistence type="predicted"/>
<dbReference type="PROSITE" id="PS50878">
    <property type="entry name" value="RT_POL"/>
    <property type="match status" value="1"/>
</dbReference>
<feature type="compositionally biased region" description="Basic residues" evidence="1">
    <location>
        <begin position="791"/>
        <end position="812"/>
    </location>
</feature>
<comment type="caution">
    <text evidence="3">The sequence shown here is derived from an EMBL/GenBank/DDBJ whole genome shotgun (WGS) entry which is preliminary data.</text>
</comment>
<organism evidence="3 4">
    <name type="scientific">Parnassius mnemosyne</name>
    <name type="common">clouded apollo</name>
    <dbReference type="NCBI Taxonomy" id="213953"/>
    <lineage>
        <taxon>Eukaryota</taxon>
        <taxon>Metazoa</taxon>
        <taxon>Ecdysozoa</taxon>
        <taxon>Arthropoda</taxon>
        <taxon>Hexapoda</taxon>
        <taxon>Insecta</taxon>
        <taxon>Pterygota</taxon>
        <taxon>Neoptera</taxon>
        <taxon>Endopterygota</taxon>
        <taxon>Lepidoptera</taxon>
        <taxon>Glossata</taxon>
        <taxon>Ditrysia</taxon>
        <taxon>Papilionoidea</taxon>
        <taxon>Papilionidae</taxon>
        <taxon>Parnassiinae</taxon>
        <taxon>Parnassini</taxon>
        <taxon>Parnassius</taxon>
        <taxon>Driopa</taxon>
    </lineage>
</organism>
<accession>A0AAV1KRS3</accession>
<dbReference type="Gene3D" id="3.30.70.270">
    <property type="match status" value="1"/>
</dbReference>